<dbReference type="AlphaFoldDB" id="A0A6J8EPN3"/>
<dbReference type="GO" id="GO:0005996">
    <property type="term" value="P:monosaccharide metabolic process"/>
    <property type="evidence" value="ECO:0007669"/>
    <property type="project" value="TreeGrafter"/>
</dbReference>
<dbReference type="InterPro" id="IPR001509">
    <property type="entry name" value="Epimerase_deHydtase"/>
</dbReference>
<dbReference type="GO" id="GO:0003978">
    <property type="term" value="F:UDP-glucose 4-epimerase activity"/>
    <property type="evidence" value="ECO:0007669"/>
    <property type="project" value="TreeGrafter"/>
</dbReference>
<evidence type="ECO:0000313" key="2">
    <source>
        <dbReference type="EMBL" id="CAC5421041.1"/>
    </source>
</evidence>
<evidence type="ECO:0000313" key="3">
    <source>
        <dbReference type="Proteomes" id="UP000507470"/>
    </source>
</evidence>
<dbReference type="GO" id="GO:0005829">
    <property type="term" value="C:cytosol"/>
    <property type="evidence" value="ECO:0007669"/>
    <property type="project" value="TreeGrafter"/>
</dbReference>
<evidence type="ECO:0000259" key="1">
    <source>
        <dbReference type="Pfam" id="PF01370"/>
    </source>
</evidence>
<dbReference type="PANTHER" id="PTHR43725:SF32">
    <property type="entry name" value="NAD-DEPENDENT EPIMERASE_DEHYDRATASE DOMAIN-CONTAINING PROTEIN"/>
    <property type="match status" value="1"/>
</dbReference>
<dbReference type="OrthoDB" id="16464at2759"/>
<dbReference type="PANTHER" id="PTHR43725">
    <property type="entry name" value="UDP-GLUCOSE 4-EPIMERASE"/>
    <property type="match status" value="1"/>
</dbReference>
<dbReference type="SUPFAM" id="SSF51735">
    <property type="entry name" value="NAD(P)-binding Rossmann-fold domains"/>
    <property type="match status" value="1"/>
</dbReference>
<gene>
    <name evidence="2" type="ORF">MCOR_53197</name>
</gene>
<name>A0A6J8EPN3_MYTCO</name>
<dbReference type="InterPro" id="IPR036291">
    <property type="entry name" value="NAD(P)-bd_dom_sf"/>
</dbReference>
<proteinExistence type="predicted"/>
<reference evidence="2 3" key="1">
    <citation type="submission" date="2020-06" db="EMBL/GenBank/DDBJ databases">
        <authorList>
            <person name="Li R."/>
            <person name="Bekaert M."/>
        </authorList>
    </citation>
    <scope>NUCLEOTIDE SEQUENCE [LARGE SCALE GENOMIC DNA]</scope>
    <source>
        <strain evidence="3">wild</strain>
    </source>
</reference>
<dbReference type="Proteomes" id="UP000507470">
    <property type="component" value="Unassembled WGS sequence"/>
</dbReference>
<dbReference type="Pfam" id="PF01370">
    <property type="entry name" value="Epimerase"/>
    <property type="match status" value="1"/>
</dbReference>
<keyword evidence="3" id="KW-1185">Reference proteome</keyword>
<dbReference type="EMBL" id="CACVKT020009207">
    <property type="protein sequence ID" value="CAC5421041.1"/>
    <property type="molecule type" value="Genomic_DNA"/>
</dbReference>
<organism evidence="2 3">
    <name type="scientific">Mytilus coruscus</name>
    <name type="common">Sea mussel</name>
    <dbReference type="NCBI Taxonomy" id="42192"/>
    <lineage>
        <taxon>Eukaryota</taxon>
        <taxon>Metazoa</taxon>
        <taxon>Spiralia</taxon>
        <taxon>Lophotrochozoa</taxon>
        <taxon>Mollusca</taxon>
        <taxon>Bivalvia</taxon>
        <taxon>Autobranchia</taxon>
        <taxon>Pteriomorphia</taxon>
        <taxon>Mytilida</taxon>
        <taxon>Mytiloidea</taxon>
        <taxon>Mytilidae</taxon>
        <taxon>Mytilinae</taxon>
        <taxon>Mytilus</taxon>
    </lineage>
</organism>
<feature type="domain" description="NAD-dependent epimerase/dehydratase" evidence="1">
    <location>
        <begin position="75"/>
        <end position="218"/>
    </location>
</feature>
<accession>A0A6J8EPN3</accession>
<protein>
    <recommendedName>
        <fullName evidence="1">NAD-dependent epimerase/dehydratase domain-containing protein</fullName>
    </recommendedName>
</protein>
<dbReference type="Gene3D" id="3.40.50.720">
    <property type="entry name" value="NAD(P)-binding Rossmann-like Domain"/>
    <property type="match status" value="1"/>
</dbReference>
<sequence length="341" mass="40031">MLENGHDLTLVTRGNWYWDTDDNIKPRVKHLKCDRMKSLKDCWSTEQYDFYDAIVDFSGFDPYMIKDTLKLLQGRVGRYVYISSDSVYEVCTKNHTRPTVETDSVRPGDIKEQEILNKKDDYGHRKYSGEEVLVEQRKQGGMPYFFIRLPDVIGSRDNTYRWWIYQAWLRLSPYLETKIAIPKNLINVPMSFVYVEDVANIVLLSLNYDQDHLDEAYNFAFDETPTLPEVLEIMKKYMEKQDIDIPVADNEDVVHLFPSVTRGPICCEKAKHKLGFKPTSFEKAAKETVDFYEQAMISNKFERERLNVLTTLETFSSNNPRNVYIGLRKEYGLNIKSREEL</sequence>